<organism evidence="4 5">
    <name type="scientific">Wuchereria bancrofti</name>
    <dbReference type="NCBI Taxonomy" id="6293"/>
    <lineage>
        <taxon>Eukaryota</taxon>
        <taxon>Metazoa</taxon>
        <taxon>Ecdysozoa</taxon>
        <taxon>Nematoda</taxon>
        <taxon>Chromadorea</taxon>
        <taxon>Rhabditida</taxon>
        <taxon>Spirurina</taxon>
        <taxon>Spiruromorpha</taxon>
        <taxon>Filarioidea</taxon>
        <taxon>Onchocercidae</taxon>
        <taxon>Wuchereria</taxon>
    </lineage>
</organism>
<dbReference type="PROSITE" id="PS00028">
    <property type="entry name" value="ZINC_FINGER_C2H2_1"/>
    <property type="match status" value="1"/>
</dbReference>
<reference evidence="5" key="3">
    <citation type="submission" date="2024-02" db="UniProtKB">
        <authorList>
            <consortium name="WormBaseParasite"/>
        </authorList>
    </citation>
    <scope>IDENTIFICATION</scope>
    <source>
        <strain evidence="5">pt0022</strain>
    </source>
</reference>
<feature type="region of interest" description="Disordered" evidence="2">
    <location>
        <begin position="112"/>
        <end position="131"/>
    </location>
</feature>
<proteinExistence type="predicted"/>
<reference evidence="4" key="1">
    <citation type="submission" date="2015-03" db="EMBL/GenBank/DDBJ databases">
        <title>Wuchereria bancrofti Genome Sequencing Papua New Guinea Strain.</title>
        <authorList>
            <person name="Small S.T."/>
            <person name="Serre D."/>
            <person name="Zimmerman P.A."/>
        </authorList>
    </citation>
    <scope>NUCLEOTIDE SEQUENCE [LARGE SCALE GENOMIC DNA]</scope>
    <source>
        <strain evidence="4">pt0022</strain>
    </source>
</reference>
<protein>
    <recommendedName>
        <fullName evidence="3">C2H2-type domain-containing protein</fullName>
    </recommendedName>
</protein>
<feature type="domain" description="C2H2-type" evidence="3">
    <location>
        <begin position="206"/>
        <end position="227"/>
    </location>
</feature>
<feature type="compositionally biased region" description="Low complexity" evidence="2">
    <location>
        <begin position="121"/>
        <end position="130"/>
    </location>
</feature>
<dbReference type="InterPro" id="IPR013087">
    <property type="entry name" value="Znf_C2H2_type"/>
</dbReference>
<feature type="coiled-coil region" evidence="1">
    <location>
        <begin position="42"/>
        <end position="76"/>
    </location>
</feature>
<evidence type="ECO:0000256" key="2">
    <source>
        <dbReference type="SAM" id="MobiDB-lite"/>
    </source>
</evidence>
<accession>A0AAF5Q404</accession>
<keyword evidence="1" id="KW-0175">Coiled coil</keyword>
<evidence type="ECO:0000313" key="4">
    <source>
        <dbReference type="Proteomes" id="UP000093561"/>
    </source>
</evidence>
<evidence type="ECO:0000256" key="1">
    <source>
        <dbReference type="SAM" id="Coils"/>
    </source>
</evidence>
<dbReference type="WBParaSite" id="mrna-Wban_09839">
    <property type="protein sequence ID" value="mrna-Wban_09839"/>
    <property type="gene ID" value="Wban_09839"/>
</dbReference>
<reference evidence="4" key="2">
    <citation type="journal article" date="2016" name="Mol. Ecol.">
        <title>Population genomics of the filarial nematode parasite Wuchereria bancrofti from mosquitoes.</title>
        <authorList>
            <person name="Small S.T."/>
            <person name="Reimer L.J."/>
            <person name="Tisch D.J."/>
            <person name="King C.L."/>
            <person name="Christensen B.M."/>
            <person name="Siba P.M."/>
            <person name="Kazura J.W."/>
            <person name="Serre D."/>
            <person name="Zimmerman P.A."/>
        </authorList>
    </citation>
    <scope>NUCLEOTIDE SEQUENCE</scope>
    <source>
        <strain evidence="4">pt0022</strain>
    </source>
</reference>
<evidence type="ECO:0000259" key="3">
    <source>
        <dbReference type="PROSITE" id="PS00028"/>
    </source>
</evidence>
<evidence type="ECO:0000313" key="5">
    <source>
        <dbReference type="WBParaSite" id="mrna-Wban_09839"/>
    </source>
</evidence>
<sequence length="361" mass="40884">MLAANEEGPAVPGILDVLHYLENEPVMLHALQEFMNITQQRESLLNARLIEAERRLAEYEGQNAQQEVEVEEMEEEPAPQELEFNIEEAEWAPLPESDDEAEWLAEAEWAPLPEDSEESPEVPVAPVEASGVKEPEEAVREIVLRSRTIKVPVPATNTTLAAAIPEAFRPADLGDLPVQLRRELEMPQTEPYTVIRRAEGSTDIVCGICNRQFETLKGWRIHASKMHKQDGFCARCGHYLLLPPDFTAAQKSAAMELHALDWCPRACAAVMKERQVKRRRLNLVGREEDTHHLFVPVTSFGIPHAANLSLPVPTRKEEETKMCRMQKVGMHFQLDPDIVSFQRSHHFQTSCGTFQNLVFPF</sequence>
<name>A0AAF5Q404_WUCBA</name>
<dbReference type="AlphaFoldDB" id="A0AAF5Q404"/>
<dbReference type="Proteomes" id="UP000093561">
    <property type="component" value="Unassembled WGS sequence"/>
</dbReference>